<accession>A0A3A9WR47</accession>
<proteinExistence type="predicted"/>
<dbReference type="Proteomes" id="UP000275024">
    <property type="component" value="Unassembled WGS sequence"/>
</dbReference>
<dbReference type="Proteomes" id="UP000268652">
    <property type="component" value="Unassembled WGS sequence"/>
</dbReference>
<protein>
    <submittedName>
        <fullName evidence="1">Uncharacterized protein</fullName>
    </submittedName>
</protein>
<evidence type="ECO:0000313" key="3">
    <source>
        <dbReference type="Proteomes" id="UP000268652"/>
    </source>
</evidence>
<evidence type="ECO:0000313" key="1">
    <source>
        <dbReference type="EMBL" id="RKN08677.1"/>
    </source>
</evidence>
<evidence type="ECO:0000313" key="4">
    <source>
        <dbReference type="Proteomes" id="UP000275024"/>
    </source>
</evidence>
<dbReference type="EMBL" id="RBDX01000010">
    <property type="protein sequence ID" value="RKN08677.1"/>
    <property type="molecule type" value="Genomic_DNA"/>
</dbReference>
<comment type="caution">
    <text evidence="1">The sequence shown here is derived from an EMBL/GenBank/DDBJ whole genome shotgun (WGS) entry which is preliminary data.</text>
</comment>
<dbReference type="AlphaFoldDB" id="A0A3A9WR47"/>
<evidence type="ECO:0000313" key="2">
    <source>
        <dbReference type="EMBL" id="RKN21835.1"/>
    </source>
</evidence>
<reference evidence="3 4" key="1">
    <citation type="submission" date="2018-09" db="EMBL/GenBank/DDBJ databases">
        <title>Streptomyces sp. nov. DS1-2, an endophytic actinomycete isolated from roots of Dendrobium scabrilingue.</title>
        <authorList>
            <person name="Kuncharoen N."/>
            <person name="Kudo T."/>
            <person name="Ohkuma M."/>
            <person name="Yuki M."/>
            <person name="Tanasupawat S."/>
        </authorList>
    </citation>
    <scope>NUCLEOTIDE SEQUENCE [LARGE SCALE GENOMIC DNA]</scope>
    <source>
        <strain evidence="1 4">AZ1-7</strain>
        <strain evidence="2 3">DS1-2</strain>
    </source>
</reference>
<name>A0A3A9WR47_9ACTN</name>
<keyword evidence="3" id="KW-1185">Reference proteome</keyword>
<sequence length="66" mass="6786">MIFHAVEVGDGSDGRWSGRLFGELPALIGRWATDEARTPEGAAAAREQSFGAFAPGGRKVVLGGGA</sequence>
<dbReference type="EMBL" id="RBDY01000010">
    <property type="protein sequence ID" value="RKN21835.1"/>
    <property type="molecule type" value="Genomic_DNA"/>
</dbReference>
<gene>
    <name evidence="2" type="ORF">D7318_15855</name>
    <name evidence="1" type="ORF">D7319_14900</name>
</gene>
<organism evidence="1 4">
    <name type="scientific">Streptomyces radicis</name>
    <dbReference type="NCBI Taxonomy" id="1750517"/>
    <lineage>
        <taxon>Bacteria</taxon>
        <taxon>Bacillati</taxon>
        <taxon>Actinomycetota</taxon>
        <taxon>Actinomycetes</taxon>
        <taxon>Kitasatosporales</taxon>
        <taxon>Streptomycetaceae</taxon>
        <taxon>Streptomyces</taxon>
    </lineage>
</organism>